<dbReference type="PANTHER" id="PTHR13743">
    <property type="entry name" value="BEIGE/BEACH-RELATED"/>
    <property type="match status" value="1"/>
</dbReference>
<dbReference type="OrthoDB" id="26681at2759"/>
<dbReference type="PANTHER" id="PTHR13743:SF112">
    <property type="entry name" value="BEACH DOMAIN-CONTAINING PROTEIN"/>
    <property type="match status" value="1"/>
</dbReference>
<dbReference type="Proteomes" id="UP000179807">
    <property type="component" value="Unassembled WGS sequence"/>
</dbReference>
<sequence length="630" mass="72230">MPNGLVFTGEYTNIKKRRLDILSKEIIYIFTRTMINGAEGCEIFLNNSKAYLFEFPPGVRDNLFKFIEENYKIKRYAFFGTKYNFFSSIVKASGGVIQKVSSDELYTQSKLSEAWETRKITTFTYLYYLNILAGRSFNDLCKYPIFPWVISDYNADELDILKMEIFRDLTRPIPFLKASRTDPKQSIHISNSNIVLNYLQRLEPYSSIRSNFQIDQSKCPPFDSILDTWNSIMNCPNDNRELIPEFYCNPLIFKSEKGDVALPKWAKNSPYIFVKGNRAALESEIVRKSLHKWIDMIFGIHLNALDVVANNPDLKPAYFGVLPQQILLQPQHPSCEPISYQFDENYKLPIKKVHRIRQGIVLTDDFKIVTSDGTKIKSPRITNLKFFEVSKQAKIAFYGSSFESYVNAVFFKDQEHVIMSHEAALVNSIAVVGLYLVTGTVEGTINRWRLPKLKTFPLLKTNFHRCPVVAIGGSVSMNTIVSLDIEGRLVYETLLYHGFLLTVKLKHSFPTNYIVVYKSGNVIVIQSSKNKSIISVLDMTGNIIKVREYSAFIQEYDKMYSTEKSDLLIIGYNSDTVEILDIPSLITIREYHGMIPNMRFSKAGKSKKHIKAFIASEIAILPMDVATKKI</sequence>
<dbReference type="SUPFAM" id="SSF50978">
    <property type="entry name" value="WD40 repeat-like"/>
    <property type="match status" value="1"/>
</dbReference>
<dbReference type="SUPFAM" id="SSF81837">
    <property type="entry name" value="BEACH domain"/>
    <property type="match status" value="1"/>
</dbReference>
<evidence type="ECO:0000259" key="1">
    <source>
        <dbReference type="PROSITE" id="PS50197"/>
    </source>
</evidence>
<feature type="domain" description="BEACH" evidence="1">
    <location>
        <begin position="100"/>
        <end position="357"/>
    </location>
</feature>
<evidence type="ECO:0000313" key="2">
    <source>
        <dbReference type="EMBL" id="OHS95920.1"/>
    </source>
</evidence>
<gene>
    <name evidence="2" type="ORF">TRFO_37971</name>
</gene>
<keyword evidence="3" id="KW-1185">Reference proteome</keyword>
<dbReference type="InterPro" id="IPR036322">
    <property type="entry name" value="WD40_repeat_dom_sf"/>
</dbReference>
<reference evidence="2" key="1">
    <citation type="submission" date="2016-10" db="EMBL/GenBank/DDBJ databases">
        <authorList>
            <person name="Benchimol M."/>
            <person name="Almeida L.G."/>
            <person name="Vasconcelos A.T."/>
            <person name="Perreira-Neves A."/>
            <person name="Rosa I.A."/>
            <person name="Tasca T."/>
            <person name="Bogo M.R."/>
            <person name="de Souza W."/>
        </authorList>
    </citation>
    <scope>NUCLEOTIDE SEQUENCE [LARGE SCALE GENOMIC DNA]</scope>
    <source>
        <strain evidence="2">K</strain>
    </source>
</reference>
<dbReference type="Pfam" id="PF02138">
    <property type="entry name" value="Beach"/>
    <property type="match status" value="1"/>
</dbReference>
<organism evidence="2 3">
    <name type="scientific">Tritrichomonas foetus</name>
    <dbReference type="NCBI Taxonomy" id="1144522"/>
    <lineage>
        <taxon>Eukaryota</taxon>
        <taxon>Metamonada</taxon>
        <taxon>Parabasalia</taxon>
        <taxon>Tritrichomonadida</taxon>
        <taxon>Tritrichomonadidae</taxon>
        <taxon>Tritrichomonas</taxon>
    </lineage>
</organism>
<proteinExistence type="predicted"/>
<dbReference type="AlphaFoldDB" id="A0A1J4J9U1"/>
<dbReference type="InterPro" id="IPR050865">
    <property type="entry name" value="BEACH_Domain"/>
</dbReference>
<protein>
    <recommendedName>
        <fullName evidence="1">BEACH domain-containing protein</fullName>
    </recommendedName>
</protein>
<dbReference type="GeneID" id="94846456"/>
<name>A0A1J4J9U1_9EUKA</name>
<dbReference type="Gene3D" id="1.10.1540.10">
    <property type="entry name" value="BEACH domain"/>
    <property type="match status" value="1"/>
</dbReference>
<dbReference type="EMBL" id="MLAK01001213">
    <property type="protein sequence ID" value="OHS95920.1"/>
    <property type="molecule type" value="Genomic_DNA"/>
</dbReference>
<dbReference type="RefSeq" id="XP_068349057.1">
    <property type="nucleotide sequence ID" value="XM_068511752.1"/>
</dbReference>
<accession>A0A1J4J9U1</accession>
<evidence type="ECO:0000313" key="3">
    <source>
        <dbReference type="Proteomes" id="UP000179807"/>
    </source>
</evidence>
<dbReference type="VEuPathDB" id="TrichDB:TRFO_37971"/>
<dbReference type="InterPro" id="IPR000409">
    <property type="entry name" value="BEACH_dom"/>
</dbReference>
<dbReference type="PROSITE" id="PS50197">
    <property type="entry name" value="BEACH"/>
    <property type="match status" value="1"/>
</dbReference>
<comment type="caution">
    <text evidence="2">The sequence shown here is derived from an EMBL/GenBank/DDBJ whole genome shotgun (WGS) entry which is preliminary data.</text>
</comment>
<dbReference type="SMART" id="SM01026">
    <property type="entry name" value="Beach"/>
    <property type="match status" value="1"/>
</dbReference>
<dbReference type="InterPro" id="IPR036372">
    <property type="entry name" value="BEACH_dom_sf"/>
</dbReference>